<dbReference type="Proteomes" id="UP001596226">
    <property type="component" value="Unassembled WGS sequence"/>
</dbReference>
<dbReference type="CDD" id="cd08899">
    <property type="entry name" value="SRPBCC_CalC_Aha1-like_6"/>
    <property type="match status" value="1"/>
</dbReference>
<dbReference type="RefSeq" id="WP_377511138.1">
    <property type="nucleotide sequence ID" value="NZ_JBHSQS010000007.1"/>
</dbReference>
<dbReference type="InterPro" id="IPR013538">
    <property type="entry name" value="ASHA1/2-like_C"/>
</dbReference>
<evidence type="ECO:0000313" key="5">
    <source>
        <dbReference type="Proteomes" id="UP001596226"/>
    </source>
</evidence>
<dbReference type="Pfam" id="PF08327">
    <property type="entry name" value="AHSA1"/>
    <property type="match status" value="1"/>
</dbReference>
<protein>
    <submittedName>
        <fullName evidence="4">SRPBCC family protein</fullName>
    </submittedName>
</protein>
<name>A0ABW1H446_9ACTN</name>
<dbReference type="SUPFAM" id="SSF55961">
    <property type="entry name" value="Bet v1-like"/>
    <property type="match status" value="1"/>
</dbReference>
<reference evidence="5" key="1">
    <citation type="journal article" date="2019" name="Int. J. Syst. Evol. Microbiol.">
        <title>The Global Catalogue of Microorganisms (GCM) 10K type strain sequencing project: providing services to taxonomists for standard genome sequencing and annotation.</title>
        <authorList>
            <consortium name="The Broad Institute Genomics Platform"/>
            <consortium name="The Broad Institute Genome Sequencing Center for Infectious Disease"/>
            <person name="Wu L."/>
            <person name="Ma J."/>
        </authorList>
    </citation>
    <scope>NUCLEOTIDE SEQUENCE [LARGE SCALE GENOMIC DNA]</scope>
    <source>
        <strain evidence="5">CGMCC 4.7144</strain>
    </source>
</reference>
<dbReference type="EMBL" id="JBHSQS010000007">
    <property type="protein sequence ID" value="MFC5924455.1"/>
    <property type="molecule type" value="Genomic_DNA"/>
</dbReference>
<dbReference type="Gene3D" id="3.30.530.20">
    <property type="match status" value="1"/>
</dbReference>
<proteinExistence type="inferred from homology"/>
<evidence type="ECO:0000259" key="3">
    <source>
        <dbReference type="Pfam" id="PF08327"/>
    </source>
</evidence>
<comment type="caution">
    <text evidence="4">The sequence shown here is derived from an EMBL/GenBank/DDBJ whole genome shotgun (WGS) entry which is preliminary data.</text>
</comment>
<organism evidence="4 5">
    <name type="scientific">Micromonospora vulcania</name>
    <dbReference type="NCBI Taxonomy" id="1441873"/>
    <lineage>
        <taxon>Bacteria</taxon>
        <taxon>Bacillati</taxon>
        <taxon>Actinomycetota</taxon>
        <taxon>Actinomycetes</taxon>
        <taxon>Micromonosporales</taxon>
        <taxon>Micromonosporaceae</taxon>
        <taxon>Micromonospora</taxon>
    </lineage>
</organism>
<feature type="region of interest" description="Disordered" evidence="2">
    <location>
        <begin position="195"/>
        <end position="238"/>
    </location>
</feature>
<feature type="domain" description="Activator of Hsp90 ATPase homologue 1/2-like C-terminal" evidence="3">
    <location>
        <begin position="36"/>
        <end position="150"/>
    </location>
</feature>
<evidence type="ECO:0000256" key="1">
    <source>
        <dbReference type="ARBA" id="ARBA00006817"/>
    </source>
</evidence>
<accession>A0ABW1H446</accession>
<feature type="compositionally biased region" description="Pro residues" evidence="2">
    <location>
        <begin position="212"/>
        <end position="231"/>
    </location>
</feature>
<feature type="compositionally biased region" description="Low complexity" evidence="2">
    <location>
        <begin position="195"/>
        <end position="208"/>
    </location>
</feature>
<dbReference type="InterPro" id="IPR023393">
    <property type="entry name" value="START-like_dom_sf"/>
</dbReference>
<gene>
    <name evidence="4" type="ORF">ACFQGL_13980</name>
</gene>
<evidence type="ECO:0000313" key="4">
    <source>
        <dbReference type="EMBL" id="MFC5924455.1"/>
    </source>
</evidence>
<sequence>MIDATEQINAVQRQVGSRTLEAGEARVSTISQTYHATVDDLWDACTSAERIPRWFLPVSGELRLGGRYQLEGNAHGTVETCDPPHRFTATWEYGDEVSWIEVRLTPVDDERTRFELDHIAHVDQDRWAQFGPGAVGVGWELGLLGLASYLAGDGSGVTPEQSAEWSASDEGRQFMTLSSEAWGAASIAAGTDPEAASSAAARTTAFYTGAPAPSPSPSSPSPSPSPSPSSSPEPSSSI</sequence>
<evidence type="ECO:0000256" key="2">
    <source>
        <dbReference type="SAM" id="MobiDB-lite"/>
    </source>
</evidence>
<keyword evidence="5" id="KW-1185">Reference proteome</keyword>
<comment type="similarity">
    <text evidence="1">Belongs to the AHA1 family.</text>
</comment>